<evidence type="ECO:0000313" key="4">
    <source>
        <dbReference type="Proteomes" id="UP000289664"/>
    </source>
</evidence>
<dbReference type="Proteomes" id="UP000289664">
    <property type="component" value="Chromosome"/>
</dbReference>
<sequence>MKKRWGILLLAFCLLGLTACAAGKLDTEKIRDIEFTVLSKEEVPEEFMTQIEEEKSGQMKLNYGDKGYLYIARGYGTKKTTGYSVEVFQCYETGNSVVIKTGLQGPGKKEEILKKKTYPYVVIKMEYTDKQVVFK</sequence>
<dbReference type="AlphaFoldDB" id="A0A494WPJ2"/>
<evidence type="ECO:0000259" key="2">
    <source>
        <dbReference type="Pfam" id="PF14343"/>
    </source>
</evidence>
<reference evidence="3 4" key="1">
    <citation type="journal article" date="2019" name="Appl. Environ. Microbiol.">
        <title>Clostridium scindens ATCC 35704: integration of nutritional requirements, the complete genome sequence, and global transcriptional responses to bile acids.</title>
        <authorList>
            <person name="Devendran S."/>
            <person name="Shrestha R."/>
            <person name="Alves J.M.P."/>
            <person name="Wolf P.G."/>
            <person name="Ly L."/>
            <person name="Hernandez A.G."/>
            <person name="Mendez-Garcia C."/>
            <person name="Inboden A."/>
            <person name="Wiley J."/>
            <person name="Paul O."/>
            <person name="Allen A."/>
            <person name="Springer E."/>
            <person name="Wright C.L."/>
            <person name="Fields C.J."/>
            <person name="Daniel S.L."/>
            <person name="Ridlon J.M."/>
        </authorList>
    </citation>
    <scope>NUCLEOTIDE SEQUENCE [LARGE SCALE GENOMIC DNA]</scope>
    <source>
        <strain evidence="3 4">ATCC 35704</strain>
    </source>
</reference>
<keyword evidence="1" id="KW-0732">Signal</keyword>
<name>A0A494WPJ2_CLOS5</name>
<organism evidence="3 4">
    <name type="scientific">Clostridium scindens (strain ATCC 35704 / DSM 5676 / VPI 13733 / 19)</name>
    <dbReference type="NCBI Taxonomy" id="411468"/>
    <lineage>
        <taxon>Bacteria</taxon>
        <taxon>Bacillati</taxon>
        <taxon>Bacillota</taxon>
        <taxon>Clostridia</taxon>
        <taxon>Lachnospirales</taxon>
        <taxon>Lachnospiraceae</taxon>
    </lineage>
</organism>
<evidence type="ECO:0000313" key="3">
    <source>
        <dbReference type="EMBL" id="QBF74043.1"/>
    </source>
</evidence>
<keyword evidence="4" id="KW-1185">Reference proteome</keyword>
<dbReference type="EMBL" id="CP036170">
    <property type="protein sequence ID" value="QBF74043.1"/>
    <property type="molecule type" value="Genomic_DNA"/>
</dbReference>
<protein>
    <recommendedName>
        <fullName evidence="2">PrcB C-terminal domain-containing protein</fullName>
    </recommendedName>
</protein>
<dbReference type="KEGG" id="csci:HDCHBGLK_01439"/>
<dbReference type="PROSITE" id="PS51257">
    <property type="entry name" value="PROKAR_LIPOPROTEIN"/>
    <property type="match status" value="1"/>
</dbReference>
<proteinExistence type="predicted"/>
<accession>A0A494WPJ2</accession>
<gene>
    <name evidence="3" type="ORF">HDCHBGLK_01439</name>
</gene>
<feature type="signal peptide" evidence="1">
    <location>
        <begin position="1"/>
        <end position="21"/>
    </location>
</feature>
<dbReference type="RefSeq" id="WP_009247900.1">
    <property type="nucleotide sequence ID" value="NZ_CP036170.1"/>
</dbReference>
<feature type="chain" id="PRO_5019723705" description="PrcB C-terminal domain-containing protein" evidence="1">
    <location>
        <begin position="22"/>
        <end position="135"/>
    </location>
</feature>
<dbReference type="GeneID" id="62695663"/>
<dbReference type="Pfam" id="PF14343">
    <property type="entry name" value="PrcB_C"/>
    <property type="match status" value="1"/>
</dbReference>
<dbReference type="OrthoDB" id="422698at2"/>
<feature type="domain" description="PrcB C-terminal" evidence="2">
    <location>
        <begin position="69"/>
        <end position="126"/>
    </location>
</feature>
<dbReference type="InterPro" id="IPR025748">
    <property type="entry name" value="PrcB_C_dom"/>
</dbReference>
<evidence type="ECO:0000256" key="1">
    <source>
        <dbReference type="SAM" id="SignalP"/>
    </source>
</evidence>